<gene>
    <name evidence="1" type="ORF">LMG28140_05264</name>
</gene>
<protein>
    <recommendedName>
        <fullName evidence="3">Lipoprotein</fullName>
    </recommendedName>
</protein>
<evidence type="ECO:0000313" key="1">
    <source>
        <dbReference type="EMBL" id="CAD6553117.1"/>
    </source>
</evidence>
<reference evidence="1 2" key="1">
    <citation type="submission" date="2020-10" db="EMBL/GenBank/DDBJ databases">
        <authorList>
            <person name="Peeters C."/>
        </authorList>
    </citation>
    <scope>NUCLEOTIDE SEQUENCE [LARGE SCALE GENOMIC DNA]</scope>
    <source>
        <strain evidence="1 2">LMG 28140</strain>
    </source>
</reference>
<organism evidence="1 2">
    <name type="scientific">Paraburkholderia metrosideri</name>
    <dbReference type="NCBI Taxonomy" id="580937"/>
    <lineage>
        <taxon>Bacteria</taxon>
        <taxon>Pseudomonadati</taxon>
        <taxon>Pseudomonadota</taxon>
        <taxon>Betaproteobacteria</taxon>
        <taxon>Burkholderiales</taxon>
        <taxon>Burkholderiaceae</taxon>
        <taxon>Paraburkholderia</taxon>
    </lineage>
</organism>
<dbReference type="EMBL" id="CAJHCP010000012">
    <property type="protein sequence ID" value="CAD6553117.1"/>
    <property type="molecule type" value="Genomic_DNA"/>
</dbReference>
<evidence type="ECO:0000313" key="2">
    <source>
        <dbReference type="Proteomes" id="UP000598032"/>
    </source>
</evidence>
<keyword evidence="2" id="KW-1185">Reference proteome</keyword>
<evidence type="ECO:0008006" key="3">
    <source>
        <dbReference type="Google" id="ProtNLM"/>
    </source>
</evidence>
<sequence length="283" mass="28510">MPPSNAKVRFAQFLFEEFLKMNRRVGLSLILASSVLAGCGGGGGDSSSSTPDSFVGIFKGTTGDSRTFVSMVLNDGTFYDFYSGVPTTSSTDAVGGVVVGTGSGSGGSFASSNAYDYQVTTTGLSTGVAASTLSASYSTYASMAGTFTHNTDGATNTFTSTYNSTLSTATPSLTTIAGIYSGTVGTTAGGTENLSLIILPAGTVTGESASGCFFSGTIATHATNNAYDLSITFAASTCTYNSIVMTGMGLYDSTASTLYGATSKADKTAGITFVVKKTSTSTS</sequence>
<accession>A0ABM8P179</accession>
<dbReference type="Proteomes" id="UP000598032">
    <property type="component" value="Unassembled WGS sequence"/>
</dbReference>
<name>A0ABM8P179_9BURK</name>
<proteinExistence type="predicted"/>
<comment type="caution">
    <text evidence="1">The sequence shown here is derived from an EMBL/GenBank/DDBJ whole genome shotgun (WGS) entry which is preliminary data.</text>
</comment>